<evidence type="ECO:0000256" key="2">
    <source>
        <dbReference type="SAM" id="SignalP"/>
    </source>
</evidence>
<dbReference type="RefSeq" id="WP_138643892.1">
    <property type="nucleotide sequence ID" value="NZ_VCKW01000017.1"/>
</dbReference>
<keyword evidence="4" id="KW-1185">Reference proteome</keyword>
<dbReference type="AlphaFoldDB" id="A0A5C4JHZ4"/>
<dbReference type="EMBL" id="VCKW01000017">
    <property type="protein sequence ID" value="TMR06263.1"/>
    <property type="molecule type" value="Genomic_DNA"/>
</dbReference>
<gene>
    <name evidence="3" type="ORF">ETD83_05185</name>
</gene>
<reference evidence="3 4" key="1">
    <citation type="submission" date="2019-05" db="EMBL/GenBank/DDBJ databases">
        <title>Draft genome sequence of Actinomadura sp. 14C53.</title>
        <authorList>
            <person name="Saricaoglu S."/>
            <person name="Isik K."/>
        </authorList>
    </citation>
    <scope>NUCLEOTIDE SEQUENCE [LARGE SCALE GENOMIC DNA]</scope>
    <source>
        <strain evidence="3 4">14C53</strain>
    </source>
</reference>
<sequence>MRLVSVIFLGTALIAAGMLAPATGDVTDGEAVLVDPDVVRPGQRVDVSVPRCAEPGHEVTSEAFTEPAKDGTATVERDTEPRTYTVVARCGGDTMKGQFTVAERRPWPGLLPAAKHVR</sequence>
<dbReference type="OrthoDB" id="3480919at2"/>
<keyword evidence="2" id="KW-0732">Signal</keyword>
<evidence type="ECO:0000313" key="3">
    <source>
        <dbReference type="EMBL" id="TMR06263.1"/>
    </source>
</evidence>
<comment type="caution">
    <text evidence="3">The sequence shown here is derived from an EMBL/GenBank/DDBJ whole genome shotgun (WGS) entry which is preliminary data.</text>
</comment>
<proteinExistence type="predicted"/>
<evidence type="ECO:0008006" key="5">
    <source>
        <dbReference type="Google" id="ProtNLM"/>
    </source>
</evidence>
<feature type="chain" id="PRO_5022751368" description="Secreted protein" evidence="2">
    <location>
        <begin position="25"/>
        <end position="118"/>
    </location>
</feature>
<organism evidence="3 4">
    <name type="scientific">Actinomadura soli</name>
    <dbReference type="NCBI Taxonomy" id="2508997"/>
    <lineage>
        <taxon>Bacteria</taxon>
        <taxon>Bacillati</taxon>
        <taxon>Actinomycetota</taxon>
        <taxon>Actinomycetes</taxon>
        <taxon>Streptosporangiales</taxon>
        <taxon>Thermomonosporaceae</taxon>
        <taxon>Actinomadura</taxon>
    </lineage>
</organism>
<feature type="signal peptide" evidence="2">
    <location>
        <begin position="1"/>
        <end position="24"/>
    </location>
</feature>
<evidence type="ECO:0000256" key="1">
    <source>
        <dbReference type="SAM" id="MobiDB-lite"/>
    </source>
</evidence>
<dbReference type="Proteomes" id="UP000309174">
    <property type="component" value="Unassembled WGS sequence"/>
</dbReference>
<feature type="region of interest" description="Disordered" evidence="1">
    <location>
        <begin position="56"/>
        <end position="78"/>
    </location>
</feature>
<protein>
    <recommendedName>
        <fullName evidence="5">Secreted protein</fullName>
    </recommendedName>
</protein>
<evidence type="ECO:0000313" key="4">
    <source>
        <dbReference type="Proteomes" id="UP000309174"/>
    </source>
</evidence>
<accession>A0A5C4JHZ4</accession>
<name>A0A5C4JHZ4_9ACTN</name>